<keyword evidence="2" id="KW-1185">Reference proteome</keyword>
<reference evidence="1 2" key="1">
    <citation type="submission" date="2024-03" db="EMBL/GenBank/DDBJ databases">
        <title>The Acrasis kona genome and developmental transcriptomes reveal deep origins of eukaryotic multicellular pathways.</title>
        <authorList>
            <person name="Sheikh S."/>
            <person name="Fu C.-J."/>
            <person name="Brown M.W."/>
            <person name="Baldauf S.L."/>
        </authorList>
    </citation>
    <scope>NUCLEOTIDE SEQUENCE [LARGE SCALE GENOMIC DNA]</scope>
    <source>
        <strain evidence="1 2">ATCC MYA-3509</strain>
    </source>
</reference>
<protein>
    <submittedName>
        <fullName evidence="1">GroL</fullName>
    </submittedName>
</protein>
<organism evidence="1 2">
    <name type="scientific">Acrasis kona</name>
    <dbReference type="NCBI Taxonomy" id="1008807"/>
    <lineage>
        <taxon>Eukaryota</taxon>
        <taxon>Discoba</taxon>
        <taxon>Heterolobosea</taxon>
        <taxon>Tetramitia</taxon>
        <taxon>Eutetramitia</taxon>
        <taxon>Acrasidae</taxon>
        <taxon>Acrasis</taxon>
    </lineage>
</organism>
<proteinExistence type="predicted"/>
<gene>
    <name evidence="1" type="ORF">AKO1_005149</name>
</gene>
<dbReference type="EMBL" id="JAOPGA020001043">
    <property type="protein sequence ID" value="KAL0484454.1"/>
    <property type="molecule type" value="Genomic_DNA"/>
</dbReference>
<dbReference type="AlphaFoldDB" id="A0AAW2Z6B9"/>
<name>A0AAW2Z6B9_9EUKA</name>
<evidence type="ECO:0000313" key="2">
    <source>
        <dbReference type="Proteomes" id="UP001431209"/>
    </source>
</evidence>
<dbReference type="Proteomes" id="UP001431209">
    <property type="component" value="Unassembled WGS sequence"/>
</dbReference>
<evidence type="ECO:0000313" key="1">
    <source>
        <dbReference type="EMBL" id="KAL0484454.1"/>
    </source>
</evidence>
<accession>A0AAW2Z6B9</accession>
<comment type="caution">
    <text evidence="1">The sequence shown here is derived from an EMBL/GenBank/DDBJ whole genome shotgun (WGS) entry which is preliminary data.</text>
</comment>
<sequence>SINNSQVSDIVNLNESAKDDFINYTDGDESVIVEIDDADDSILLSSSVQEYDDEKIIVEEEIQPLQNENSLVDTLWFDMKTMLENTEVRRRESNPIDEPKVDQLIERLRNLILQRELLISRRRETEEMQSILVREKQDYDNKLLKVKLDYKEHRGTKFYAELNKILEE</sequence>
<feature type="non-terminal residue" evidence="1">
    <location>
        <position position="1"/>
    </location>
</feature>